<evidence type="ECO:0000313" key="3">
    <source>
        <dbReference type="Proteomes" id="UP000299102"/>
    </source>
</evidence>
<name>A0A4C1T5I5_EUMVA</name>
<protein>
    <submittedName>
        <fullName evidence="2">Uncharacterized protein</fullName>
    </submittedName>
</protein>
<dbReference type="Proteomes" id="UP000299102">
    <property type="component" value="Unassembled WGS sequence"/>
</dbReference>
<comment type="caution">
    <text evidence="2">The sequence shown here is derived from an EMBL/GenBank/DDBJ whole genome shotgun (WGS) entry which is preliminary data.</text>
</comment>
<feature type="compositionally biased region" description="Basic and acidic residues" evidence="1">
    <location>
        <begin position="17"/>
        <end position="28"/>
    </location>
</feature>
<evidence type="ECO:0000256" key="1">
    <source>
        <dbReference type="SAM" id="MobiDB-lite"/>
    </source>
</evidence>
<sequence length="91" mass="9844">MGLLKKCKFSQNFIDDFQRPRGDRRDKTSAGAISGSNTSEAPTGRRPLRICSQTVRAWSRHVGNNGESSAVSIAVEVGLSARTFALSSEES</sequence>
<dbReference type="AlphaFoldDB" id="A0A4C1T5I5"/>
<keyword evidence="3" id="KW-1185">Reference proteome</keyword>
<gene>
    <name evidence="2" type="ORF">EVAR_81045_1</name>
</gene>
<evidence type="ECO:0000313" key="2">
    <source>
        <dbReference type="EMBL" id="GBP09759.1"/>
    </source>
</evidence>
<reference evidence="2 3" key="1">
    <citation type="journal article" date="2019" name="Commun. Biol.">
        <title>The bagworm genome reveals a unique fibroin gene that provides high tensile strength.</title>
        <authorList>
            <person name="Kono N."/>
            <person name="Nakamura H."/>
            <person name="Ohtoshi R."/>
            <person name="Tomita M."/>
            <person name="Numata K."/>
            <person name="Arakawa K."/>
        </authorList>
    </citation>
    <scope>NUCLEOTIDE SEQUENCE [LARGE SCALE GENOMIC DNA]</scope>
</reference>
<accession>A0A4C1T5I5</accession>
<organism evidence="2 3">
    <name type="scientific">Eumeta variegata</name>
    <name type="common">Bagworm moth</name>
    <name type="synonym">Eumeta japonica</name>
    <dbReference type="NCBI Taxonomy" id="151549"/>
    <lineage>
        <taxon>Eukaryota</taxon>
        <taxon>Metazoa</taxon>
        <taxon>Ecdysozoa</taxon>
        <taxon>Arthropoda</taxon>
        <taxon>Hexapoda</taxon>
        <taxon>Insecta</taxon>
        <taxon>Pterygota</taxon>
        <taxon>Neoptera</taxon>
        <taxon>Endopterygota</taxon>
        <taxon>Lepidoptera</taxon>
        <taxon>Glossata</taxon>
        <taxon>Ditrysia</taxon>
        <taxon>Tineoidea</taxon>
        <taxon>Psychidae</taxon>
        <taxon>Oiketicinae</taxon>
        <taxon>Eumeta</taxon>
    </lineage>
</organism>
<dbReference type="EMBL" id="BGZK01000037">
    <property type="protein sequence ID" value="GBP09759.1"/>
    <property type="molecule type" value="Genomic_DNA"/>
</dbReference>
<feature type="region of interest" description="Disordered" evidence="1">
    <location>
        <begin position="17"/>
        <end position="46"/>
    </location>
</feature>
<proteinExistence type="predicted"/>